<dbReference type="EMBL" id="CM042010">
    <property type="protein sequence ID" value="KAI3778102.1"/>
    <property type="molecule type" value="Genomic_DNA"/>
</dbReference>
<accession>A0ACB9G3X9</accession>
<evidence type="ECO:0000313" key="2">
    <source>
        <dbReference type="Proteomes" id="UP001055811"/>
    </source>
</evidence>
<evidence type="ECO:0000313" key="1">
    <source>
        <dbReference type="EMBL" id="KAI3778102.1"/>
    </source>
</evidence>
<reference evidence="1 2" key="2">
    <citation type="journal article" date="2022" name="Mol. Ecol. Resour.">
        <title>The genomes of chicory, endive, great burdock and yacon provide insights into Asteraceae paleo-polyploidization history and plant inulin production.</title>
        <authorList>
            <person name="Fan W."/>
            <person name="Wang S."/>
            <person name="Wang H."/>
            <person name="Wang A."/>
            <person name="Jiang F."/>
            <person name="Liu H."/>
            <person name="Zhao H."/>
            <person name="Xu D."/>
            <person name="Zhang Y."/>
        </authorList>
    </citation>
    <scope>NUCLEOTIDE SEQUENCE [LARGE SCALE GENOMIC DNA]</scope>
    <source>
        <strain evidence="2">cv. Punajuju</strain>
        <tissue evidence="1">Leaves</tissue>
    </source>
</reference>
<comment type="caution">
    <text evidence="1">The sequence shown here is derived from an EMBL/GenBank/DDBJ whole genome shotgun (WGS) entry which is preliminary data.</text>
</comment>
<organism evidence="1 2">
    <name type="scientific">Cichorium intybus</name>
    <name type="common">Chicory</name>
    <dbReference type="NCBI Taxonomy" id="13427"/>
    <lineage>
        <taxon>Eukaryota</taxon>
        <taxon>Viridiplantae</taxon>
        <taxon>Streptophyta</taxon>
        <taxon>Embryophyta</taxon>
        <taxon>Tracheophyta</taxon>
        <taxon>Spermatophyta</taxon>
        <taxon>Magnoliopsida</taxon>
        <taxon>eudicotyledons</taxon>
        <taxon>Gunneridae</taxon>
        <taxon>Pentapetalae</taxon>
        <taxon>asterids</taxon>
        <taxon>campanulids</taxon>
        <taxon>Asterales</taxon>
        <taxon>Asteraceae</taxon>
        <taxon>Cichorioideae</taxon>
        <taxon>Cichorieae</taxon>
        <taxon>Cichoriinae</taxon>
        <taxon>Cichorium</taxon>
    </lineage>
</organism>
<gene>
    <name evidence="1" type="ORF">L2E82_07127</name>
</gene>
<name>A0ACB9G3X9_CICIN</name>
<proteinExistence type="predicted"/>
<protein>
    <submittedName>
        <fullName evidence="1">Uncharacterized protein</fullName>
    </submittedName>
</protein>
<keyword evidence="2" id="KW-1185">Reference proteome</keyword>
<reference evidence="2" key="1">
    <citation type="journal article" date="2022" name="Mol. Ecol. Resour.">
        <title>The genomes of chicory, endive, great burdock and yacon provide insights into Asteraceae palaeo-polyploidization history and plant inulin production.</title>
        <authorList>
            <person name="Fan W."/>
            <person name="Wang S."/>
            <person name="Wang H."/>
            <person name="Wang A."/>
            <person name="Jiang F."/>
            <person name="Liu H."/>
            <person name="Zhao H."/>
            <person name="Xu D."/>
            <person name="Zhang Y."/>
        </authorList>
    </citation>
    <scope>NUCLEOTIDE SEQUENCE [LARGE SCALE GENOMIC DNA]</scope>
    <source>
        <strain evidence="2">cv. Punajuju</strain>
    </source>
</reference>
<sequence length="653" mass="73795">MFISFFKSIRKSFATSPLPLSDPSTGASFSTVFPCEEDHKSLCFSLAENLIKRGLLSSARRVIQRLISQSPTINDEISVINFSVFQGLEPDYSTYSSLICRLVSAGETRAAENLYTDRILRRGLKPDAPLLSSMTICYCKLGNLKEENDNFQKLIGLKSFSIGRACSELLLEVFAQNRFFDAYDYFIRVNDAGILLPVSCYNKLIAGLSFRGYVDEALQVFDKMLERGVPSVSHLWKSLVFGFCKMERVEEAELLSTEMESHGFFVDKVMYTSLINGYCKNKQIKMGMRLFYKMLKMGCQPDAYTYNTLIQGFVNSGLFDKVWILHKHVIDLGLEPDVLTYQIMINKFCKEKKVDCALALLSSMCSWNITPNVHCYTPIIPVLYKENRTEVDELYQKMLDSGVIPDQVLFFLLLKEYPKGHELHLTLKILSALAKYGSGIDSFGPTKNIEDKIDYLLGKIMEVNPHLANLAYSIYIIGLCMGGKSDTALNTMVFMVNLGLQPLISAYNSLIKCFCQEGFVEHANAIIELMEGMGVVPDSTTYLVMVNEHCKRGDVADPSGKRLFKFAVRSQILSFKKLATFSYGRVIKYQYDAELLERTKDRIIMTPPLTNDHSFPPAIAKVCGQEKKACKLFVKMPPLVRSIEINKVVVARK</sequence>
<dbReference type="Proteomes" id="UP001055811">
    <property type="component" value="Linkage Group LG02"/>
</dbReference>